<organism evidence="6 7">
    <name type="scientific">Actinokineospora terrae</name>
    <dbReference type="NCBI Taxonomy" id="155974"/>
    <lineage>
        <taxon>Bacteria</taxon>
        <taxon>Bacillati</taxon>
        <taxon>Actinomycetota</taxon>
        <taxon>Actinomycetes</taxon>
        <taxon>Pseudonocardiales</taxon>
        <taxon>Pseudonocardiaceae</taxon>
        <taxon>Actinokineospora</taxon>
    </lineage>
</organism>
<reference evidence="7" key="1">
    <citation type="submission" date="2016-10" db="EMBL/GenBank/DDBJ databases">
        <authorList>
            <person name="Varghese N."/>
            <person name="Submissions S."/>
        </authorList>
    </citation>
    <scope>NUCLEOTIDE SEQUENCE [LARGE SCALE GENOMIC DNA]</scope>
    <source>
        <strain evidence="7">DSM 44260</strain>
    </source>
</reference>
<evidence type="ECO:0000256" key="2">
    <source>
        <dbReference type="ARBA" id="ARBA00038209"/>
    </source>
</evidence>
<keyword evidence="1 4" id="KW-0413">Isomerase</keyword>
<name>A0A1H9WUS9_9PSEU</name>
<dbReference type="InterPro" id="IPR029767">
    <property type="entry name" value="WecB-like"/>
</dbReference>
<dbReference type="SUPFAM" id="SSF53756">
    <property type="entry name" value="UDP-Glycosyltransferase/glycogen phosphorylase"/>
    <property type="match status" value="1"/>
</dbReference>
<dbReference type="GO" id="GO:0008761">
    <property type="term" value="F:UDP-N-acetylglucosamine 2-epimerase activity"/>
    <property type="evidence" value="ECO:0007669"/>
    <property type="project" value="UniProtKB-EC"/>
</dbReference>
<dbReference type="Proteomes" id="UP000199051">
    <property type="component" value="Unassembled WGS sequence"/>
</dbReference>
<dbReference type="Pfam" id="PF02350">
    <property type="entry name" value="Epimerase_2"/>
    <property type="match status" value="1"/>
</dbReference>
<keyword evidence="7" id="KW-1185">Reference proteome</keyword>
<sequence>MRNEVLILVGTRPEAVKAAPVALAAAADPLLVPYVVHSGQHPGMVEQALTPFGLGPDEVLVVDRPVGGQAELVGALLPRLDAVLARRDPGVLLVQGDTTTTLAGALAAFWRGIPVAHLEAGLRTGDLAAPFPEEGNRQMVARIAALHLAPTEDAAAALRAESVSGATIEVTGNTVVDAVRHIASVDLPAANAPLARLEQDLDSTGGRLVLVTVHRRESWGAPLAGILGAVRTIADRHPDVRVLLPAHPNPGVRAQVAAVLGGHPGIVVTDPLDYPDLVRALRRAALVITDSGGIQEEAPTFGVPVLVARDVTERMEAVRAGCAHLVGTDRVKLLGEAERVLVTGQRVPDTDNPFGDGHAARRVCAALTRLLSGQPTLGVPTSVTSAALRPASADSTVGAATPAVRSSKTVVVKPAVAASMAVARTQ</sequence>
<dbReference type="Gene3D" id="3.40.50.2000">
    <property type="entry name" value="Glycogen Phosphorylase B"/>
    <property type="match status" value="2"/>
</dbReference>
<evidence type="ECO:0000313" key="6">
    <source>
        <dbReference type="EMBL" id="SES37690.1"/>
    </source>
</evidence>
<protein>
    <recommendedName>
        <fullName evidence="3">UDP-N-acetylglucosamine 2-epimerase (non-hydrolyzing)</fullName>
        <ecNumber evidence="3">5.1.3.14</ecNumber>
    </recommendedName>
</protein>
<dbReference type="EMBL" id="FOGI01000011">
    <property type="protein sequence ID" value="SES37690.1"/>
    <property type="molecule type" value="Genomic_DNA"/>
</dbReference>
<accession>A0A1H9WUS9</accession>
<dbReference type="AlphaFoldDB" id="A0A1H9WUS9"/>
<evidence type="ECO:0000256" key="4">
    <source>
        <dbReference type="RuleBase" id="RU003513"/>
    </source>
</evidence>
<dbReference type="PANTHER" id="PTHR43174">
    <property type="entry name" value="UDP-N-ACETYLGLUCOSAMINE 2-EPIMERASE"/>
    <property type="match status" value="1"/>
</dbReference>
<dbReference type="STRING" id="155974.SAMN04487818_111244"/>
<feature type="domain" description="UDP-N-acetylglucosamine 2-epimerase" evidence="5">
    <location>
        <begin position="31"/>
        <end position="367"/>
    </location>
</feature>
<proteinExistence type="inferred from homology"/>
<dbReference type="PANTHER" id="PTHR43174:SF2">
    <property type="entry name" value="UDP-N-ACETYLGLUCOSAMINE 2-EPIMERASE"/>
    <property type="match status" value="1"/>
</dbReference>
<evidence type="ECO:0000313" key="7">
    <source>
        <dbReference type="Proteomes" id="UP000199051"/>
    </source>
</evidence>
<evidence type="ECO:0000256" key="3">
    <source>
        <dbReference type="ARBA" id="ARBA00038858"/>
    </source>
</evidence>
<dbReference type="NCBIfam" id="TIGR00236">
    <property type="entry name" value="wecB"/>
    <property type="match status" value="1"/>
</dbReference>
<dbReference type="InterPro" id="IPR003331">
    <property type="entry name" value="UDP_GlcNAc_Epimerase_2_dom"/>
</dbReference>
<gene>
    <name evidence="6" type="ORF">SAMN04487818_111244</name>
</gene>
<comment type="similarity">
    <text evidence="2 4">Belongs to the UDP-N-acetylglucosamine 2-epimerase family.</text>
</comment>
<dbReference type="EC" id="5.1.3.14" evidence="3"/>
<evidence type="ECO:0000259" key="5">
    <source>
        <dbReference type="Pfam" id="PF02350"/>
    </source>
</evidence>
<evidence type="ECO:0000256" key="1">
    <source>
        <dbReference type="ARBA" id="ARBA00023235"/>
    </source>
</evidence>
<dbReference type="CDD" id="cd03786">
    <property type="entry name" value="GTB_UDP-GlcNAc_2-Epimerase"/>
    <property type="match status" value="1"/>
</dbReference>